<dbReference type="InterPro" id="IPR027417">
    <property type="entry name" value="P-loop_NTPase"/>
</dbReference>
<evidence type="ECO:0000256" key="2">
    <source>
        <dbReference type="ARBA" id="ARBA00022475"/>
    </source>
</evidence>
<dbReference type="PROSITE" id="PS00211">
    <property type="entry name" value="ABC_TRANSPORTER_1"/>
    <property type="match status" value="1"/>
</dbReference>
<name>A0A7X9X7F7_9BURK</name>
<keyword evidence="4" id="KW-0762">Sugar transport</keyword>
<keyword evidence="3" id="KW-0472">Membrane</keyword>
<dbReference type="InterPro" id="IPR003593">
    <property type="entry name" value="AAA+_ATPase"/>
</dbReference>
<dbReference type="CDD" id="cd03216">
    <property type="entry name" value="ABC_Carb_Monos_I"/>
    <property type="match status" value="1"/>
</dbReference>
<dbReference type="SMART" id="SM00382">
    <property type="entry name" value="AAA"/>
    <property type="match status" value="2"/>
</dbReference>
<dbReference type="EMBL" id="JABBFZ010000008">
    <property type="protein sequence ID" value="NML32352.1"/>
    <property type="molecule type" value="Genomic_DNA"/>
</dbReference>
<dbReference type="Gene3D" id="3.40.50.300">
    <property type="entry name" value="P-loop containing nucleotide triphosphate hydrolases"/>
    <property type="match status" value="2"/>
</dbReference>
<keyword evidence="3" id="KW-0997">Cell inner membrane</keyword>
<reference evidence="9 10" key="1">
    <citation type="submission" date="2020-04" db="EMBL/GenBank/DDBJ databases">
        <title>Paraburkholderia sp. G-4-1-8 isolated from soil.</title>
        <authorList>
            <person name="Dahal R.H."/>
        </authorList>
    </citation>
    <scope>NUCLEOTIDE SEQUENCE [LARGE SCALE GENOMIC DNA]</scope>
    <source>
        <strain evidence="9 10">G-4-1-8</strain>
    </source>
</reference>
<dbReference type="Proteomes" id="UP000583127">
    <property type="component" value="Unassembled WGS sequence"/>
</dbReference>
<keyword evidence="2" id="KW-1003">Cell membrane</keyword>
<evidence type="ECO:0000256" key="3">
    <source>
        <dbReference type="ARBA" id="ARBA00022519"/>
    </source>
</evidence>
<feature type="domain" description="ABC transporter" evidence="8">
    <location>
        <begin position="5"/>
        <end position="244"/>
    </location>
</feature>
<dbReference type="SUPFAM" id="SSF52540">
    <property type="entry name" value="P-loop containing nucleoside triphosphate hydrolases"/>
    <property type="match status" value="2"/>
</dbReference>
<dbReference type="GO" id="GO:0005524">
    <property type="term" value="F:ATP binding"/>
    <property type="evidence" value="ECO:0007669"/>
    <property type="project" value="UniProtKB-KW"/>
</dbReference>
<proteinExistence type="predicted"/>
<dbReference type="PROSITE" id="PS50893">
    <property type="entry name" value="ABC_TRANSPORTER_2"/>
    <property type="match status" value="2"/>
</dbReference>
<organism evidence="9 10">
    <name type="scientific">Paraburkholderia antibiotica</name>
    <dbReference type="NCBI Taxonomy" id="2728839"/>
    <lineage>
        <taxon>Bacteria</taxon>
        <taxon>Pseudomonadati</taxon>
        <taxon>Pseudomonadota</taxon>
        <taxon>Betaproteobacteria</taxon>
        <taxon>Burkholderiales</taxon>
        <taxon>Burkholderiaceae</taxon>
        <taxon>Paraburkholderia</taxon>
    </lineage>
</organism>
<evidence type="ECO:0000256" key="7">
    <source>
        <dbReference type="ARBA" id="ARBA00022840"/>
    </source>
</evidence>
<dbReference type="PANTHER" id="PTHR43790">
    <property type="entry name" value="CARBOHYDRATE TRANSPORT ATP-BINDING PROTEIN MG119-RELATED"/>
    <property type="match status" value="1"/>
</dbReference>
<dbReference type="Pfam" id="PF00005">
    <property type="entry name" value="ABC_tran"/>
    <property type="match status" value="2"/>
</dbReference>
<keyword evidence="7 9" id="KW-0067">ATP-binding</keyword>
<evidence type="ECO:0000256" key="6">
    <source>
        <dbReference type="ARBA" id="ARBA00022741"/>
    </source>
</evidence>
<keyword evidence="6" id="KW-0547">Nucleotide-binding</keyword>
<dbReference type="InterPro" id="IPR050107">
    <property type="entry name" value="ABC_carbohydrate_import_ATPase"/>
</dbReference>
<evidence type="ECO:0000256" key="1">
    <source>
        <dbReference type="ARBA" id="ARBA00022448"/>
    </source>
</evidence>
<accession>A0A7X9X7F7</accession>
<dbReference type="AlphaFoldDB" id="A0A7X9X7F7"/>
<dbReference type="PANTHER" id="PTHR43790:SF9">
    <property type="entry name" value="GALACTOFURANOSE TRANSPORTER ATP-BINDING PROTEIN YTFR"/>
    <property type="match status" value="1"/>
</dbReference>
<dbReference type="RefSeq" id="WP_169498597.1">
    <property type="nucleotide sequence ID" value="NZ_JABBFZ010000008.1"/>
</dbReference>
<evidence type="ECO:0000256" key="5">
    <source>
        <dbReference type="ARBA" id="ARBA00022737"/>
    </source>
</evidence>
<gene>
    <name evidence="9" type="ORF">HHL14_16095</name>
</gene>
<evidence type="ECO:0000259" key="8">
    <source>
        <dbReference type="PROSITE" id="PS50893"/>
    </source>
</evidence>
<evidence type="ECO:0000313" key="9">
    <source>
        <dbReference type="EMBL" id="NML32352.1"/>
    </source>
</evidence>
<keyword evidence="1" id="KW-0813">Transport</keyword>
<keyword evidence="5" id="KW-0677">Repeat</keyword>
<evidence type="ECO:0000256" key="4">
    <source>
        <dbReference type="ARBA" id="ARBA00022597"/>
    </source>
</evidence>
<comment type="caution">
    <text evidence="9">The sequence shown here is derived from an EMBL/GenBank/DDBJ whole genome shotgun (WGS) entry which is preliminary data.</text>
</comment>
<dbReference type="InterPro" id="IPR003439">
    <property type="entry name" value="ABC_transporter-like_ATP-bd"/>
</dbReference>
<feature type="domain" description="ABC transporter" evidence="8">
    <location>
        <begin position="262"/>
        <end position="507"/>
    </location>
</feature>
<protein>
    <submittedName>
        <fullName evidence="9">ABC transporter ATP-binding protein</fullName>
    </submittedName>
</protein>
<evidence type="ECO:0000313" key="10">
    <source>
        <dbReference type="Proteomes" id="UP000583127"/>
    </source>
</evidence>
<dbReference type="GO" id="GO:0016887">
    <property type="term" value="F:ATP hydrolysis activity"/>
    <property type="evidence" value="ECO:0007669"/>
    <property type="project" value="InterPro"/>
</dbReference>
<dbReference type="CDD" id="cd03215">
    <property type="entry name" value="ABC_Carb_Monos_II"/>
    <property type="match status" value="1"/>
</dbReference>
<dbReference type="InterPro" id="IPR017871">
    <property type="entry name" value="ABC_transporter-like_CS"/>
</dbReference>
<keyword evidence="10" id="KW-1185">Reference proteome</keyword>
<sequence>MSVALQLSGIHKSFDSFVALSDANFSVSRGEVHALLGENGAGKSTLMNVAAGLYRPEAGTLRVDGKPVHLGGPLDAARLGIGMVHQHFKLVSRFTVAENILLGAPVRHDTTRRYGTRLQQIREAILCQCKALGFELDPDRRVAQLSVAEQQRAEIVKVLVAGAHTLVLDEPTAVLTDQEAARLLETMRLLATRGAAVVLVTHKMADVRRYADRVTVMRAGRTLRTFAPNEVSEQELIRLAVGEAVPAEQPPAAPLAAGDPRLLLRGVRSAAPRQGKPLLDGIDLSVRAGQIYGIAGVGGNGQTELMLAIMGLLAFDDGSMTIDGTRMSSRAGPVDRRAMGIACIPADRASLALAGDLSVAENYAIGHAHEGRFGHPWWFDYRQMDSSAADAVQRFDVHGVRSIRQKVSLLSGGNAQKLVIAREFDRQPKLVLAHSPSRGLDVRASAQVHARLRAARDDGAAVLLISEDLDEVLALADRAGVMVRGRIVGDFSAPLDRQAIGQAMVGHA</sequence>